<comment type="caution">
    <text evidence="1">The sequence shown here is derived from an EMBL/GenBank/DDBJ whole genome shotgun (WGS) entry which is preliminary data.</text>
</comment>
<dbReference type="AlphaFoldDB" id="A0A375CAZ0"/>
<evidence type="ECO:0000313" key="1">
    <source>
        <dbReference type="EMBL" id="SOY66802.1"/>
    </source>
</evidence>
<dbReference type="EMBL" id="OFSQ01000037">
    <property type="protein sequence ID" value="SOY66802.1"/>
    <property type="molecule type" value="Genomic_DNA"/>
</dbReference>
<reference evidence="1" key="1">
    <citation type="submission" date="2018-01" db="EMBL/GenBank/DDBJ databases">
        <authorList>
            <person name="Clerissi C."/>
        </authorList>
    </citation>
    <scope>NUCLEOTIDE SEQUENCE</scope>
    <source>
        <strain evidence="1">Cupriavidus sp. LMG 19464</strain>
    </source>
</reference>
<proteinExistence type="predicted"/>
<dbReference type="Proteomes" id="UP000256780">
    <property type="component" value="Chromosome CBM2587_b"/>
</dbReference>
<sequence length="73" mass="7829">MNSIDYSSVSRSKYQEDGAGCVGCGVVFFGLKTSTGKPSFGILAFRFCYVDSVKFSGIHSINPPSNPHSFSPN</sequence>
<gene>
    <name evidence="1" type="ORF">CBM2587_B80079</name>
</gene>
<name>A0A375CAZ0_9BURK</name>
<accession>A0A375CAZ0</accession>
<organism evidence="1">
    <name type="scientific">Cupriavidus taiwanensis</name>
    <dbReference type="NCBI Taxonomy" id="164546"/>
    <lineage>
        <taxon>Bacteria</taxon>
        <taxon>Pseudomonadati</taxon>
        <taxon>Pseudomonadota</taxon>
        <taxon>Betaproteobacteria</taxon>
        <taxon>Burkholderiales</taxon>
        <taxon>Burkholderiaceae</taxon>
        <taxon>Cupriavidus</taxon>
    </lineage>
</organism>
<protein>
    <submittedName>
        <fullName evidence="1">Uncharacterized protein</fullName>
    </submittedName>
</protein>